<keyword evidence="1" id="KW-0175">Coiled coil</keyword>
<evidence type="ECO:0000256" key="1">
    <source>
        <dbReference type="SAM" id="Coils"/>
    </source>
</evidence>
<dbReference type="InterPro" id="IPR014862">
    <property type="entry name" value="TrwC"/>
</dbReference>
<dbReference type="NCBIfam" id="NF041492">
    <property type="entry name" value="MobF"/>
    <property type="match status" value="1"/>
</dbReference>
<evidence type="ECO:0000256" key="2">
    <source>
        <dbReference type="SAM" id="MobiDB-lite"/>
    </source>
</evidence>
<dbReference type="Gene3D" id="3.40.50.300">
    <property type="entry name" value="P-loop containing nucleotide triphosphate hydrolases"/>
    <property type="match status" value="2"/>
</dbReference>
<keyword evidence="5" id="KW-1185">Reference proteome</keyword>
<dbReference type="Pfam" id="PF13604">
    <property type="entry name" value="AAA_30"/>
    <property type="match status" value="1"/>
</dbReference>
<dbReference type="InterPro" id="IPR027417">
    <property type="entry name" value="P-loop_NTPase"/>
</dbReference>
<organism evidence="4 5">
    <name type="scientific">Streptomyces acidiscabies</name>
    <dbReference type="NCBI Taxonomy" id="42234"/>
    <lineage>
        <taxon>Bacteria</taxon>
        <taxon>Bacillati</taxon>
        <taxon>Actinomycetota</taxon>
        <taxon>Actinomycetes</taxon>
        <taxon>Kitasatosporales</taxon>
        <taxon>Streptomycetaceae</taxon>
        <taxon>Streptomyces</taxon>
    </lineage>
</organism>
<evidence type="ECO:0000313" key="5">
    <source>
        <dbReference type="Proteomes" id="UP001272987"/>
    </source>
</evidence>
<comment type="caution">
    <text evidence="4">The sequence shown here is derived from an EMBL/GenBank/DDBJ whole genome shotgun (WGS) entry which is preliminary data.</text>
</comment>
<feature type="region of interest" description="Disordered" evidence="2">
    <location>
        <begin position="424"/>
        <end position="448"/>
    </location>
</feature>
<feature type="region of interest" description="Disordered" evidence="2">
    <location>
        <begin position="1358"/>
        <end position="1406"/>
    </location>
</feature>
<feature type="coiled-coil region" evidence="1">
    <location>
        <begin position="1136"/>
        <end position="1212"/>
    </location>
</feature>
<dbReference type="RefSeq" id="WP_319167488.1">
    <property type="nucleotide sequence ID" value="NZ_CP122370.1"/>
</dbReference>
<gene>
    <name evidence="4" type="primary">mobF</name>
    <name evidence="4" type="ORF">PV666_47025</name>
</gene>
<dbReference type="Proteomes" id="UP001272987">
    <property type="component" value="Unassembled WGS sequence"/>
</dbReference>
<dbReference type="SUPFAM" id="SSF52540">
    <property type="entry name" value="P-loop containing nucleoside triphosphate hydrolases"/>
    <property type="match status" value="2"/>
</dbReference>
<dbReference type="Gene3D" id="2.30.30.940">
    <property type="match status" value="1"/>
</dbReference>
<sequence>MAWVTEINADEQVDYRLRRQAGCGVVAGDGRQVEAGEDDQVDYRLESDADGVLVWFGSGLDAVGLKAGTVLDADGEAAARHLMKGCHPQTGARLITTKTSVRADERATLTVAPLLRAIEAKAAEEGVEPDDLLEEKPKQLAKFKQQQRMVKRRGEAQRLHVDTVHKLARAAGVDLAAVYGEDAVAAAWENKDLRVDSRVRGWDLVLDLTKSDSTLDALLPDLDEQTFRELVHQAKDDTLRVAEQLIGYAVGSEDGEPVRIATGGLLGWSVEHRAARPMGDGQPGDPHLHLHVVIANMALCEDGKWRSIANSGSDLYRHAAVLDAVFKARVRQLAHERFGVRRLQSATTRAWEIEGIPQQLRDHFSRRAALVNETVGEDASLEDKLRVSATTRRAKHEADANGMRASWRERAEALGIDVDAMVADAAPGPPGPDGGVGIDGPGGGPRIPPPSDIARIVFDPETGVTASQKDFTRAKLMAAVVNALPYGFGGAELSELQHLVDDVLRVEGYAVPLPHLGSTVMSNTDRYTTQDVLDAEDVAVTQARERFADNTVRLTTEQADAAMSVFAIAAGFELSQQQREVVTRLLTAGNGIDTVVGVAGAGKSTLMDACRIAWDATGTTYAGACLSAVGAQGLQDASAIPSRTVASWIQRIESGEGLTGIDVLVIDEAVMTDDRSAAKLLTEAARTGTQVLAIGDPLQLQAVGIGGWFREVHRLVGGLTLDENRRQRDDAERAALDIWRTGNHQQALEVLAAAERVHAVETADEARSEMLMAWDKLRQDWPDELDLLENLTVLAARNDDVDLLNAGAQEIRRAAGELGEKQHTYALPGGRTLVLSENDVVRVRENDYRSRRGEGPDILNGYRATITAIDDDHRVQITWRAKDPTARIGITEASAWLDADAIAGGALSLGYAMTVAASQGLTCHTSLLYGHGANAYATYPGITRGREANHIWLPLQVVEDERTQRELGRARTETELLQRSIHAFAAYLGQARPDGMISDELRAAPEPVAVPHQVERGTAREEIEAALRNARASRERTARAGRAKSPSLHHRRWQEAQRRAELAAAQEARARDDEERQEYDTGQDGATDGIKLSDEQKNRLNEIARQREMREVTPLNQRPYGPLPDADLRSQIGWYLEAAEHAEEQVLEAREEYRERSETLARDAAAGTSRGRRFATAADVVLTAAEKQLTRAREEETAARAAKEEAKQAREHYDKTGTARQAGHITLALSGTTKRGVKKATDKLVGQRMAAEGEEMRARSAARDARAAAWKMLADSEQGQTLGATGQPPGDTDELAKRLREMRTALPDRALAMDARDLRQRNAAHGKAESAATTATELRAGIEQVRDEQKLRARIQTQFPELHRTETQARANQATEQSRKQVAHEQAASASLNAHQGRGGPRASRP</sequence>
<accession>A0ABU4MB67</accession>
<proteinExistence type="predicted"/>
<dbReference type="SUPFAM" id="SSF55464">
    <property type="entry name" value="Origin of replication-binding domain, RBD-like"/>
    <property type="match status" value="1"/>
</dbReference>
<dbReference type="EMBL" id="JARAWP010000046">
    <property type="protein sequence ID" value="MDX3025369.1"/>
    <property type="molecule type" value="Genomic_DNA"/>
</dbReference>
<protein>
    <submittedName>
        <fullName evidence="4">MobF family relaxase</fullName>
    </submittedName>
</protein>
<reference evidence="4 5" key="1">
    <citation type="journal article" date="2023" name="Microb. Genom.">
        <title>Mesoterricola silvestris gen. nov., sp. nov., Mesoterricola sediminis sp. nov., Geothrix oryzae sp. nov., Geothrix edaphica sp. nov., Geothrix rubra sp. nov., and Geothrix limicola sp. nov., six novel members of Acidobacteriota isolated from soils.</title>
        <authorList>
            <person name="Weisberg A.J."/>
            <person name="Pearce E."/>
            <person name="Kramer C.G."/>
            <person name="Chang J.H."/>
            <person name="Clarke C.R."/>
        </authorList>
    </citation>
    <scope>NUCLEOTIDE SEQUENCE [LARGE SCALE GENOMIC DNA]</scope>
    <source>
        <strain evidence="4 5">NB05-1H</strain>
    </source>
</reference>
<evidence type="ECO:0000259" key="3">
    <source>
        <dbReference type="Pfam" id="PF08751"/>
    </source>
</evidence>
<dbReference type="Pfam" id="PF08751">
    <property type="entry name" value="TrwC"/>
    <property type="match status" value="1"/>
</dbReference>
<feature type="domain" description="TrwC relaxase" evidence="3">
    <location>
        <begin position="38"/>
        <end position="413"/>
    </location>
</feature>
<name>A0ABU4MB67_9ACTN</name>
<evidence type="ECO:0000313" key="4">
    <source>
        <dbReference type="EMBL" id="MDX3025369.1"/>
    </source>
</evidence>
<feature type="compositionally biased region" description="Basic residues" evidence="2">
    <location>
        <begin position="1039"/>
        <end position="1052"/>
    </location>
</feature>
<feature type="compositionally biased region" description="Gly residues" evidence="2">
    <location>
        <begin position="433"/>
        <end position="445"/>
    </location>
</feature>
<feature type="region of interest" description="Disordered" evidence="2">
    <location>
        <begin position="1028"/>
        <end position="1096"/>
    </location>
</feature>